<evidence type="ECO:0000256" key="3">
    <source>
        <dbReference type="ARBA" id="ARBA00022679"/>
    </source>
</evidence>
<dbReference type="Proteomes" id="UP000655751">
    <property type="component" value="Unassembled WGS sequence"/>
</dbReference>
<organism evidence="6 7">
    <name type="scientific">Nocardia bovistercoris</name>
    <dbReference type="NCBI Taxonomy" id="2785916"/>
    <lineage>
        <taxon>Bacteria</taxon>
        <taxon>Bacillati</taxon>
        <taxon>Actinomycetota</taxon>
        <taxon>Actinomycetes</taxon>
        <taxon>Mycobacteriales</taxon>
        <taxon>Nocardiaceae</taxon>
        <taxon>Nocardia</taxon>
    </lineage>
</organism>
<dbReference type="RefSeq" id="WP_196149323.1">
    <property type="nucleotide sequence ID" value="NZ_JADMLG010000004.1"/>
</dbReference>
<gene>
    <name evidence="6" type="ORF">IT779_11855</name>
</gene>
<dbReference type="InterPro" id="IPR002052">
    <property type="entry name" value="DNA_methylase_N6_adenine_CS"/>
</dbReference>
<keyword evidence="3" id="KW-0808">Transferase</keyword>
<dbReference type="PANTHER" id="PTHR45875:SF1">
    <property type="entry name" value="METHYLTRANSFERASE N6AMT1"/>
    <property type="match status" value="1"/>
</dbReference>
<evidence type="ECO:0000256" key="4">
    <source>
        <dbReference type="ARBA" id="ARBA00022691"/>
    </source>
</evidence>
<proteinExistence type="inferred from homology"/>
<dbReference type="InterPro" id="IPR052190">
    <property type="entry name" value="Euk-Arch_PrmC-MTase"/>
</dbReference>
<dbReference type="GO" id="GO:0003676">
    <property type="term" value="F:nucleic acid binding"/>
    <property type="evidence" value="ECO:0007669"/>
    <property type="project" value="InterPro"/>
</dbReference>
<dbReference type="GO" id="GO:0008276">
    <property type="term" value="F:protein methyltransferase activity"/>
    <property type="evidence" value="ECO:0007669"/>
    <property type="project" value="TreeGrafter"/>
</dbReference>
<evidence type="ECO:0000313" key="7">
    <source>
        <dbReference type="Proteomes" id="UP000655751"/>
    </source>
</evidence>
<reference evidence="6" key="1">
    <citation type="submission" date="2020-11" db="EMBL/GenBank/DDBJ databases">
        <title>Nocardia NEAU-351.nov., a novel actinomycete isolated from the cow dung.</title>
        <authorList>
            <person name="Zhang X."/>
        </authorList>
    </citation>
    <scope>NUCLEOTIDE SEQUENCE</scope>
    <source>
        <strain evidence="6">NEAU-351</strain>
    </source>
</reference>
<dbReference type="InterPro" id="IPR007848">
    <property type="entry name" value="Small_mtfrase_dom"/>
</dbReference>
<keyword evidence="2 6" id="KW-0489">Methyltransferase</keyword>
<dbReference type="AlphaFoldDB" id="A0A931I946"/>
<dbReference type="PROSITE" id="PS00092">
    <property type="entry name" value="N6_MTASE"/>
    <property type="match status" value="1"/>
</dbReference>
<dbReference type="InterPro" id="IPR029063">
    <property type="entry name" value="SAM-dependent_MTases_sf"/>
</dbReference>
<dbReference type="NCBIfam" id="TIGR00537">
    <property type="entry name" value="hemK_rel_arch"/>
    <property type="match status" value="1"/>
</dbReference>
<keyword evidence="4" id="KW-0949">S-adenosyl-L-methionine</keyword>
<dbReference type="InterPro" id="IPR004557">
    <property type="entry name" value="PrmC-related"/>
</dbReference>
<dbReference type="GO" id="GO:0008170">
    <property type="term" value="F:N-methyltransferase activity"/>
    <property type="evidence" value="ECO:0007669"/>
    <property type="project" value="UniProtKB-ARBA"/>
</dbReference>
<evidence type="ECO:0000259" key="5">
    <source>
        <dbReference type="Pfam" id="PF05175"/>
    </source>
</evidence>
<evidence type="ECO:0000313" key="6">
    <source>
        <dbReference type="EMBL" id="MBH0776979.1"/>
    </source>
</evidence>
<keyword evidence="7" id="KW-1185">Reference proteome</keyword>
<dbReference type="EMBL" id="JADMLG010000004">
    <property type="protein sequence ID" value="MBH0776979.1"/>
    <property type="molecule type" value="Genomic_DNA"/>
</dbReference>
<name>A0A931I946_9NOCA</name>
<dbReference type="SUPFAM" id="SSF53335">
    <property type="entry name" value="S-adenosyl-L-methionine-dependent methyltransferases"/>
    <property type="match status" value="1"/>
</dbReference>
<dbReference type="Gene3D" id="3.40.50.150">
    <property type="entry name" value="Vaccinia Virus protein VP39"/>
    <property type="match status" value="1"/>
</dbReference>
<sequence>MRLLCPPGVYRPQADTRLLADAAADAALPARPRVLDPCTGTGALAISAAKHGARSVTAVDVSRRAVAAAWVNSRARRLPIELVHGDFRRSLRGRQFDVVLANPPYVPGGHPWTARGAARAWEAGPDGRTLLDALCAMLPAVLAPDGVALIVQSALCGEDQTLVAIRNAGLKAATVARSTVPFGPVLRARMHLLRSQQLITDDQFTEELLVIRADRSVPSDALPNL</sequence>
<dbReference type="PRINTS" id="PR00507">
    <property type="entry name" value="N12N6MTFRASE"/>
</dbReference>
<dbReference type="GO" id="GO:0008757">
    <property type="term" value="F:S-adenosylmethionine-dependent methyltransferase activity"/>
    <property type="evidence" value="ECO:0007669"/>
    <property type="project" value="TreeGrafter"/>
</dbReference>
<evidence type="ECO:0000256" key="1">
    <source>
        <dbReference type="ARBA" id="ARBA00006149"/>
    </source>
</evidence>
<dbReference type="Pfam" id="PF05175">
    <property type="entry name" value="MTS"/>
    <property type="match status" value="1"/>
</dbReference>
<protein>
    <submittedName>
        <fullName evidence="6">Methyltransferase</fullName>
    </submittedName>
</protein>
<dbReference type="PANTHER" id="PTHR45875">
    <property type="entry name" value="METHYLTRANSFERASE N6AMT1"/>
    <property type="match status" value="1"/>
</dbReference>
<accession>A0A931I946</accession>
<dbReference type="CDD" id="cd02440">
    <property type="entry name" value="AdoMet_MTases"/>
    <property type="match status" value="1"/>
</dbReference>
<comment type="caution">
    <text evidence="6">The sequence shown here is derived from an EMBL/GenBank/DDBJ whole genome shotgun (WGS) entry which is preliminary data.</text>
</comment>
<feature type="domain" description="Methyltransferase small" evidence="5">
    <location>
        <begin position="16"/>
        <end position="109"/>
    </location>
</feature>
<evidence type="ECO:0000256" key="2">
    <source>
        <dbReference type="ARBA" id="ARBA00022603"/>
    </source>
</evidence>
<dbReference type="GO" id="GO:0032259">
    <property type="term" value="P:methylation"/>
    <property type="evidence" value="ECO:0007669"/>
    <property type="project" value="UniProtKB-KW"/>
</dbReference>
<dbReference type="GO" id="GO:0035657">
    <property type="term" value="C:eRF1 methyltransferase complex"/>
    <property type="evidence" value="ECO:0007669"/>
    <property type="project" value="TreeGrafter"/>
</dbReference>
<comment type="similarity">
    <text evidence="1">Belongs to the eukaryotic/archaeal PrmC-related family.</text>
</comment>